<name>A0ABP0TMJ3_9BRYO</name>
<sequence>MLESEKVIIPVFYHVSPDFLRCKPHGPYTKAFRKLHGRRSASEVKKWKVALRKAAELDGFKLDYNGDEAELKTAIVSKVRDHLRASQLPPVAPYQVGLNETSKELIETLNRMEKDSLRRTWRMLVVVSH</sequence>
<dbReference type="Pfam" id="PF01582">
    <property type="entry name" value="TIR"/>
    <property type="match status" value="1"/>
</dbReference>
<evidence type="ECO:0000259" key="1">
    <source>
        <dbReference type="Pfam" id="PF01582"/>
    </source>
</evidence>
<reference evidence="2" key="1">
    <citation type="submission" date="2024-02" db="EMBL/GenBank/DDBJ databases">
        <authorList>
            <consortium name="ELIXIR-Norway"/>
            <consortium name="Elixir Norway"/>
        </authorList>
    </citation>
    <scope>NUCLEOTIDE SEQUENCE</scope>
</reference>
<keyword evidence="3" id="KW-1185">Reference proteome</keyword>
<dbReference type="Proteomes" id="UP001497512">
    <property type="component" value="Chromosome 13"/>
</dbReference>
<evidence type="ECO:0000313" key="2">
    <source>
        <dbReference type="EMBL" id="CAK9200426.1"/>
    </source>
</evidence>
<dbReference type="InterPro" id="IPR035897">
    <property type="entry name" value="Toll_tir_struct_dom_sf"/>
</dbReference>
<dbReference type="EMBL" id="OZ019905">
    <property type="protein sequence ID" value="CAK9200426.1"/>
    <property type="molecule type" value="Genomic_DNA"/>
</dbReference>
<evidence type="ECO:0000313" key="3">
    <source>
        <dbReference type="Proteomes" id="UP001497512"/>
    </source>
</evidence>
<gene>
    <name evidence="2" type="ORF">CSSPTR1EN2_LOCUS5401</name>
</gene>
<feature type="domain" description="TIR" evidence="1">
    <location>
        <begin position="3"/>
        <end position="86"/>
    </location>
</feature>
<accession>A0ABP0TMJ3</accession>
<proteinExistence type="predicted"/>
<dbReference type="InterPro" id="IPR000157">
    <property type="entry name" value="TIR_dom"/>
</dbReference>
<dbReference type="Gene3D" id="3.40.50.10140">
    <property type="entry name" value="Toll/interleukin-1 receptor homology (TIR) domain"/>
    <property type="match status" value="1"/>
</dbReference>
<organism evidence="2 3">
    <name type="scientific">Sphagnum troendelagicum</name>
    <dbReference type="NCBI Taxonomy" id="128251"/>
    <lineage>
        <taxon>Eukaryota</taxon>
        <taxon>Viridiplantae</taxon>
        <taxon>Streptophyta</taxon>
        <taxon>Embryophyta</taxon>
        <taxon>Bryophyta</taxon>
        <taxon>Sphagnophytina</taxon>
        <taxon>Sphagnopsida</taxon>
        <taxon>Sphagnales</taxon>
        <taxon>Sphagnaceae</taxon>
        <taxon>Sphagnum</taxon>
    </lineage>
</organism>
<protein>
    <recommendedName>
        <fullName evidence="1">TIR domain-containing protein</fullName>
    </recommendedName>
</protein>